<dbReference type="Proteomes" id="UP000078559">
    <property type="component" value="Chromosome 2"/>
</dbReference>
<dbReference type="EMBL" id="CM003099">
    <property type="protein sequence ID" value="KUI66102.1"/>
    <property type="molecule type" value="Genomic_DNA"/>
</dbReference>
<feature type="region of interest" description="Disordered" evidence="1">
    <location>
        <begin position="137"/>
        <end position="158"/>
    </location>
</feature>
<feature type="region of interest" description="Disordered" evidence="1">
    <location>
        <begin position="1"/>
        <end position="44"/>
    </location>
</feature>
<evidence type="ECO:0000313" key="3">
    <source>
        <dbReference type="Proteomes" id="UP000078559"/>
    </source>
</evidence>
<evidence type="ECO:0000256" key="1">
    <source>
        <dbReference type="SAM" id="MobiDB-lite"/>
    </source>
</evidence>
<evidence type="ECO:0000313" key="2">
    <source>
        <dbReference type="EMBL" id="KUI66102.1"/>
    </source>
</evidence>
<accession>A0A194VQ40</accession>
<keyword evidence="3" id="KW-1185">Reference proteome</keyword>
<sequence length="158" mass="17714">MSCNEAHESQRQAGKATQAADALDQTGLRHSSRQDTPFIVNKPKPPMEIFARHRTHHDLPFVNKPKPPMEIFARHHHDLPFIVNKPKPLRGSSPFGDRSLRALPIRVRARSLLHSPPASTLRVRAVVNRWRKVQRMLAESGGGPGGSAKDCTRPEFSK</sequence>
<proteinExistence type="predicted"/>
<organism evidence="2 3">
    <name type="scientific">Cytospora mali</name>
    <name type="common">Apple Valsa canker fungus</name>
    <name type="synonym">Valsa mali</name>
    <dbReference type="NCBI Taxonomy" id="578113"/>
    <lineage>
        <taxon>Eukaryota</taxon>
        <taxon>Fungi</taxon>
        <taxon>Dikarya</taxon>
        <taxon>Ascomycota</taxon>
        <taxon>Pezizomycotina</taxon>
        <taxon>Sordariomycetes</taxon>
        <taxon>Sordariomycetidae</taxon>
        <taxon>Diaporthales</taxon>
        <taxon>Cytosporaceae</taxon>
        <taxon>Cytospora</taxon>
    </lineage>
</organism>
<feature type="compositionally biased region" description="Basic and acidic residues" evidence="1">
    <location>
        <begin position="1"/>
        <end position="10"/>
    </location>
</feature>
<dbReference type="AlphaFoldDB" id="A0A194VQ40"/>
<protein>
    <submittedName>
        <fullName evidence="2">Uncharacterized protein</fullName>
    </submittedName>
</protein>
<reference evidence="2" key="1">
    <citation type="submission" date="2014-12" db="EMBL/GenBank/DDBJ databases">
        <title>Genome Sequence of Valsa Canker Pathogens Uncovers a Specific Adaption of Colonization on Woody Bark.</title>
        <authorList>
            <person name="Yin Z."/>
            <person name="Liu H."/>
            <person name="Gao X."/>
            <person name="Li Z."/>
            <person name="Song N."/>
            <person name="Ke X."/>
            <person name="Dai Q."/>
            <person name="Wu Y."/>
            <person name="Sun Y."/>
            <person name="Xu J.-R."/>
            <person name="Kang Z.K."/>
            <person name="Wang L."/>
            <person name="Huang L."/>
        </authorList>
    </citation>
    <scope>NUCLEOTIDE SEQUENCE [LARGE SCALE GENOMIC DNA]</scope>
    <source>
        <strain evidence="2">03-8</strain>
    </source>
</reference>
<name>A0A194VQ40_CYTMA</name>
<gene>
    <name evidence="2" type="ORF">VM1G_11433</name>
</gene>